<evidence type="ECO:0000256" key="3">
    <source>
        <dbReference type="ARBA" id="ARBA00022516"/>
    </source>
</evidence>
<dbReference type="GO" id="GO:0080019">
    <property type="term" value="F:alcohol-forming very long-chain fatty acyl-CoA reductase activity"/>
    <property type="evidence" value="ECO:0007669"/>
    <property type="project" value="InterPro"/>
</dbReference>
<evidence type="ECO:0000256" key="5">
    <source>
        <dbReference type="ARBA" id="ARBA00022857"/>
    </source>
</evidence>
<dbReference type="GO" id="GO:0016020">
    <property type="term" value="C:membrane"/>
    <property type="evidence" value="ECO:0007669"/>
    <property type="project" value="UniProtKB-SubCell"/>
</dbReference>
<evidence type="ECO:0000256" key="6">
    <source>
        <dbReference type="ARBA" id="ARBA00022989"/>
    </source>
</evidence>
<evidence type="ECO:0000256" key="10">
    <source>
        <dbReference type="RuleBase" id="RU363097"/>
    </source>
</evidence>
<evidence type="ECO:0000256" key="4">
    <source>
        <dbReference type="ARBA" id="ARBA00022692"/>
    </source>
</evidence>
<dbReference type="SUPFAM" id="SSF51735">
    <property type="entry name" value="NAD(P)-binding Rossmann-fold domains"/>
    <property type="match status" value="1"/>
</dbReference>
<sequence>MTNENSKIAKWYSGRSIFVTGGSGFMGKVMLEKLLYTCDGISTIYILLRSKRGRSPQQRIDDMWKLPLFDRLRKKDPKAIEKIIPLPGDLYTEGLGLTTSDLDLIINNVSIVFHMAATLKLEATLRDAIEQNTAGTATVLDVAKKIKNLVAFCHFSTAYCSADIEVFEEKVYECKDNARNVIDVVRWMKPEALEIATKKIIEPHPNTYTYSKRLAESLVASEKDNIPVCIIRPSVVCPAGLEPVPGWVDSLNGPMGLLVAAGKGVLRSMHCLASNKAQVIPVDYAINASIVIAYKLGNRKQDSDVPVYNLTQDGVINMTMGEVLDKGRAIVHRNPFEMQVWYPDGDIRSSLFMHTICCIFMHWLPALLIDFIMLLIRQKRFMIHIQKKIHHGLELLQFFTVREWRFSNGKFLALWDEMDEVDRKAFPMDFHAIPIDQYLEQCVLGARQYCMKEPLSSLPRCRAQQKVLYVVHKLFVFSMYYYLFYLLSCWLPPVKALYDVLWKGIALIPGIGLLVSQ</sequence>
<dbReference type="Pfam" id="PF03015">
    <property type="entry name" value="Sterile"/>
    <property type="match status" value="1"/>
</dbReference>
<feature type="transmembrane region" description="Helical" evidence="10">
    <location>
        <begin position="351"/>
        <end position="376"/>
    </location>
</feature>
<feature type="transmembrane region" description="Helical" evidence="10">
    <location>
        <begin position="500"/>
        <end position="516"/>
    </location>
</feature>
<evidence type="ECO:0000256" key="2">
    <source>
        <dbReference type="ARBA" id="ARBA00005928"/>
    </source>
</evidence>
<comment type="function">
    <text evidence="10">Catalyzes the reduction of fatty acyl-CoA to fatty alcohols.</text>
</comment>
<evidence type="ECO:0000313" key="13">
    <source>
        <dbReference type="EMBL" id="CAG9771043.1"/>
    </source>
</evidence>
<dbReference type="EC" id="1.2.1.84" evidence="10"/>
<evidence type="ECO:0000313" key="14">
    <source>
        <dbReference type="Proteomes" id="UP001152799"/>
    </source>
</evidence>
<dbReference type="Proteomes" id="UP001152799">
    <property type="component" value="Chromosome 6"/>
</dbReference>
<keyword evidence="6 10" id="KW-1133">Transmembrane helix</keyword>
<evidence type="ECO:0000256" key="1">
    <source>
        <dbReference type="ARBA" id="ARBA00004141"/>
    </source>
</evidence>
<dbReference type="EMBL" id="OU892282">
    <property type="protein sequence ID" value="CAG9771043.1"/>
    <property type="molecule type" value="Genomic_DNA"/>
</dbReference>
<keyword evidence="8 10" id="KW-0472">Membrane</keyword>
<dbReference type="GO" id="GO:0005777">
    <property type="term" value="C:peroxisome"/>
    <property type="evidence" value="ECO:0007669"/>
    <property type="project" value="TreeGrafter"/>
</dbReference>
<comment type="catalytic activity">
    <reaction evidence="9 10">
        <text>a long-chain fatty acyl-CoA + 2 NADPH + 2 H(+) = a long-chain primary fatty alcohol + 2 NADP(+) + CoA</text>
        <dbReference type="Rhea" id="RHEA:52716"/>
        <dbReference type="ChEBI" id="CHEBI:15378"/>
        <dbReference type="ChEBI" id="CHEBI:57287"/>
        <dbReference type="ChEBI" id="CHEBI:57783"/>
        <dbReference type="ChEBI" id="CHEBI:58349"/>
        <dbReference type="ChEBI" id="CHEBI:77396"/>
        <dbReference type="ChEBI" id="CHEBI:83139"/>
        <dbReference type="EC" id="1.2.1.84"/>
    </reaction>
</comment>
<dbReference type="GO" id="GO:0102965">
    <property type="term" value="F:alcohol-forming long-chain fatty acyl-CoA reductase activity"/>
    <property type="evidence" value="ECO:0007669"/>
    <property type="project" value="UniProtKB-EC"/>
</dbReference>
<keyword evidence="4 10" id="KW-0812">Transmembrane</keyword>
<name>A0A9N9MZX7_9CUCU</name>
<dbReference type="InterPro" id="IPR026055">
    <property type="entry name" value="FAR"/>
</dbReference>
<evidence type="ECO:0000256" key="9">
    <source>
        <dbReference type="ARBA" id="ARBA00052530"/>
    </source>
</evidence>
<dbReference type="PANTHER" id="PTHR11011:SF12">
    <property type="entry name" value="FATTY ACYL-COA REDUCTASE"/>
    <property type="match status" value="1"/>
</dbReference>
<comment type="similarity">
    <text evidence="2 10">Belongs to the fatty acyl-CoA reductase family.</text>
</comment>
<dbReference type="Pfam" id="PF07993">
    <property type="entry name" value="NAD_binding_4"/>
    <property type="match status" value="1"/>
</dbReference>
<dbReference type="PANTHER" id="PTHR11011">
    <property type="entry name" value="MALE STERILITY PROTEIN 2-RELATED"/>
    <property type="match status" value="1"/>
</dbReference>
<evidence type="ECO:0000259" key="11">
    <source>
        <dbReference type="Pfam" id="PF03015"/>
    </source>
</evidence>
<dbReference type="InterPro" id="IPR033640">
    <property type="entry name" value="FAR_C"/>
</dbReference>
<feature type="transmembrane region" description="Helical" evidence="10">
    <location>
        <begin position="467"/>
        <end position="488"/>
    </location>
</feature>
<dbReference type="InterPro" id="IPR036291">
    <property type="entry name" value="NAD(P)-bd_dom_sf"/>
</dbReference>
<feature type="domain" description="Fatty acyl-CoA reductase C-terminal" evidence="11">
    <location>
        <begin position="361"/>
        <end position="453"/>
    </location>
</feature>
<gene>
    <name evidence="13" type="ORF">CEUTPL_LOCUS11485</name>
</gene>
<dbReference type="CDD" id="cd09071">
    <property type="entry name" value="FAR_C"/>
    <property type="match status" value="1"/>
</dbReference>
<evidence type="ECO:0000259" key="12">
    <source>
        <dbReference type="Pfam" id="PF07993"/>
    </source>
</evidence>
<dbReference type="Gene3D" id="3.40.50.720">
    <property type="entry name" value="NAD(P)-binding Rossmann-like Domain"/>
    <property type="match status" value="1"/>
</dbReference>
<dbReference type="CDD" id="cd05236">
    <property type="entry name" value="FAR-N_SDR_e"/>
    <property type="match status" value="1"/>
</dbReference>
<accession>A0A9N9MZX7</accession>
<dbReference type="AlphaFoldDB" id="A0A9N9MZX7"/>
<keyword evidence="7 10" id="KW-0443">Lipid metabolism</keyword>
<organism evidence="13 14">
    <name type="scientific">Ceutorhynchus assimilis</name>
    <name type="common">cabbage seed weevil</name>
    <dbReference type="NCBI Taxonomy" id="467358"/>
    <lineage>
        <taxon>Eukaryota</taxon>
        <taxon>Metazoa</taxon>
        <taxon>Ecdysozoa</taxon>
        <taxon>Arthropoda</taxon>
        <taxon>Hexapoda</taxon>
        <taxon>Insecta</taxon>
        <taxon>Pterygota</taxon>
        <taxon>Neoptera</taxon>
        <taxon>Endopterygota</taxon>
        <taxon>Coleoptera</taxon>
        <taxon>Polyphaga</taxon>
        <taxon>Cucujiformia</taxon>
        <taxon>Curculionidae</taxon>
        <taxon>Ceutorhynchinae</taxon>
        <taxon>Ceutorhynchus</taxon>
    </lineage>
</organism>
<keyword evidence="10" id="KW-0560">Oxidoreductase</keyword>
<evidence type="ECO:0000256" key="8">
    <source>
        <dbReference type="ARBA" id="ARBA00023136"/>
    </source>
</evidence>
<reference evidence="13" key="1">
    <citation type="submission" date="2022-01" db="EMBL/GenBank/DDBJ databases">
        <authorList>
            <person name="King R."/>
        </authorList>
    </citation>
    <scope>NUCLEOTIDE SEQUENCE</scope>
</reference>
<keyword evidence="3 10" id="KW-0444">Lipid biosynthesis</keyword>
<evidence type="ECO:0000256" key="7">
    <source>
        <dbReference type="ARBA" id="ARBA00023098"/>
    </source>
</evidence>
<keyword evidence="14" id="KW-1185">Reference proteome</keyword>
<dbReference type="InterPro" id="IPR013120">
    <property type="entry name" value="FAR_NAD-bd"/>
</dbReference>
<protein>
    <recommendedName>
        <fullName evidence="10">Fatty acyl-CoA reductase</fullName>
        <ecNumber evidence="10">1.2.1.84</ecNumber>
    </recommendedName>
</protein>
<keyword evidence="5 10" id="KW-0521">NADP</keyword>
<dbReference type="OrthoDB" id="429813at2759"/>
<comment type="subcellular location">
    <subcellularLocation>
        <location evidence="1">Membrane</location>
        <topology evidence="1">Multi-pass membrane protein</topology>
    </subcellularLocation>
</comment>
<dbReference type="GO" id="GO:0035336">
    <property type="term" value="P:long-chain fatty-acyl-CoA metabolic process"/>
    <property type="evidence" value="ECO:0007669"/>
    <property type="project" value="TreeGrafter"/>
</dbReference>
<feature type="domain" description="Thioester reductase (TE)" evidence="12">
    <location>
        <begin position="19"/>
        <end position="288"/>
    </location>
</feature>
<proteinExistence type="inferred from homology"/>
<dbReference type="FunFam" id="3.40.50.720:FF:000143">
    <property type="entry name" value="Fatty acyl-CoA reductase"/>
    <property type="match status" value="1"/>
</dbReference>